<keyword evidence="4" id="KW-1185">Reference proteome</keyword>
<feature type="domain" description="DUF4460" evidence="1">
    <location>
        <begin position="22"/>
        <end position="126"/>
    </location>
</feature>
<evidence type="ECO:0000259" key="1">
    <source>
        <dbReference type="Pfam" id="PF14687"/>
    </source>
</evidence>
<accession>A0A151Z5J2</accession>
<dbReference type="PANTHER" id="PTHR31596">
    <property type="entry name" value="T-CELL ACTIVATION INHIBITOR, MITOCHONDRIAL"/>
    <property type="match status" value="1"/>
</dbReference>
<dbReference type="EMBL" id="LODT01000042">
    <property type="protein sequence ID" value="KYQ89205.1"/>
    <property type="molecule type" value="Genomic_DNA"/>
</dbReference>
<evidence type="ECO:0008006" key="5">
    <source>
        <dbReference type="Google" id="ProtNLM"/>
    </source>
</evidence>
<sequence length="555" mass="65451">MFRRLNSDIFIRYPYHRYFCSSNKSTNNNYKNILKQFFLKVHPDLFFQYNNVKNTNDQSLRQLQQFFGELKGQQISNKSYQLNFFYLEEDSTFEHEHEIPSISIQFDINSSSGQMELIYPHLKKAEEQIQLLFKTVGIKDEFLLSSLLESSTSSSASSSTTIVEQENLLVFVQTFSHLARERAKEIVQEERSLDIMITYFYMEHQVRVLFEDHNLAISTRKSLLRNLEKLLSQFSEKNHNISLVDRIFNDQQPKGNVAFDSLQSEIFEPHGPFSGAHREQWKGWHKIKSGYVTPETNPKTDDSPVNSRLEGVSIVFCKQNGIDLEGRLMLNIDKPKTWKSTLKQFKISEIIQNLQNARKRLTLEKEIANRLKILNIHTDYFAQNSPEYLKLLNNIIDEIHKEPVQPLTDEKNSNNKQFSFENQTIRVLKAKEEILDPWIFDKKSGHINIPVDTNYREITSFLENYSPQIEMDWNRFKINQRNLSQLELTVKRQFRLSRLKKHDDISMSDMVSCCKRLLYNHQPFLPYLHNIKLIVGKENKINQDGSLVIQWDFQI</sequence>
<comment type="caution">
    <text evidence="3">The sequence shown here is derived from an EMBL/GenBank/DDBJ whole genome shotgun (WGS) entry which is preliminary data.</text>
</comment>
<proteinExistence type="predicted"/>
<dbReference type="GO" id="GO:0005739">
    <property type="term" value="C:mitochondrion"/>
    <property type="evidence" value="ECO:0007669"/>
    <property type="project" value="TreeGrafter"/>
</dbReference>
<reference evidence="3 4" key="1">
    <citation type="submission" date="2015-12" db="EMBL/GenBank/DDBJ databases">
        <title>Dictyostelia acquired genes for synthesis and detection of signals that induce cell-type specialization by lateral gene transfer from prokaryotes.</title>
        <authorList>
            <person name="Gloeckner G."/>
            <person name="Schaap P."/>
        </authorList>
    </citation>
    <scope>NUCLEOTIDE SEQUENCE [LARGE SCALE GENOMIC DNA]</scope>
    <source>
        <strain evidence="3 4">TK</strain>
    </source>
</reference>
<dbReference type="Pfam" id="PF14687">
    <property type="entry name" value="DUF4460"/>
    <property type="match status" value="1"/>
</dbReference>
<protein>
    <recommendedName>
        <fullName evidence="5">DUF4460 domain-containing protein</fullName>
    </recommendedName>
</protein>
<dbReference type="InParanoid" id="A0A151Z5J2"/>
<name>A0A151Z5J2_TIELA</name>
<dbReference type="InterPro" id="IPR027986">
    <property type="entry name" value="TCAIM"/>
</dbReference>
<dbReference type="OMA" id="IEMIFTH"/>
<dbReference type="PANTHER" id="PTHR31596:SF9">
    <property type="entry name" value="DUF4460 DOMAIN-CONTAINING PROTEIN"/>
    <property type="match status" value="1"/>
</dbReference>
<evidence type="ECO:0000313" key="4">
    <source>
        <dbReference type="Proteomes" id="UP000076078"/>
    </source>
</evidence>
<feature type="domain" description="DUF4461" evidence="2">
    <location>
        <begin position="306"/>
        <end position="554"/>
    </location>
</feature>
<dbReference type="OrthoDB" id="4238at2759"/>
<dbReference type="InterPro" id="IPR027989">
    <property type="entry name" value="DUF4461"/>
</dbReference>
<dbReference type="AlphaFoldDB" id="A0A151Z5J2"/>
<dbReference type="Pfam" id="PF14688">
    <property type="entry name" value="DUF4461"/>
    <property type="match status" value="1"/>
</dbReference>
<dbReference type="InterPro" id="IPR028031">
    <property type="entry name" value="DUF4460"/>
</dbReference>
<evidence type="ECO:0000313" key="3">
    <source>
        <dbReference type="EMBL" id="KYQ89205.1"/>
    </source>
</evidence>
<evidence type="ECO:0000259" key="2">
    <source>
        <dbReference type="Pfam" id="PF14688"/>
    </source>
</evidence>
<gene>
    <name evidence="3" type="ORF">DLAC_10449</name>
</gene>
<dbReference type="Proteomes" id="UP000076078">
    <property type="component" value="Unassembled WGS sequence"/>
</dbReference>
<dbReference type="FunCoup" id="A0A151Z5J2">
    <property type="interactions" value="24"/>
</dbReference>
<organism evidence="3 4">
    <name type="scientific">Tieghemostelium lacteum</name>
    <name type="common">Slime mold</name>
    <name type="synonym">Dictyostelium lacteum</name>
    <dbReference type="NCBI Taxonomy" id="361077"/>
    <lineage>
        <taxon>Eukaryota</taxon>
        <taxon>Amoebozoa</taxon>
        <taxon>Evosea</taxon>
        <taxon>Eumycetozoa</taxon>
        <taxon>Dictyostelia</taxon>
        <taxon>Dictyosteliales</taxon>
        <taxon>Raperosteliaceae</taxon>
        <taxon>Tieghemostelium</taxon>
    </lineage>
</organism>